<reference evidence="1 2" key="1">
    <citation type="submission" date="2021-06" db="EMBL/GenBank/DDBJ databases">
        <title>Caerostris darwini draft genome.</title>
        <authorList>
            <person name="Kono N."/>
            <person name="Arakawa K."/>
        </authorList>
    </citation>
    <scope>NUCLEOTIDE SEQUENCE [LARGE SCALE GENOMIC DNA]</scope>
</reference>
<proteinExistence type="predicted"/>
<name>A0AAV4QW16_9ARAC</name>
<comment type="caution">
    <text evidence="1">The sequence shown here is derived from an EMBL/GenBank/DDBJ whole genome shotgun (WGS) entry which is preliminary data.</text>
</comment>
<evidence type="ECO:0000313" key="2">
    <source>
        <dbReference type="Proteomes" id="UP001054837"/>
    </source>
</evidence>
<sequence>MPILFPPFFLFMDPQGHVLGKGLAETLSHSLRWTLTMCNMPCHPRFIIWPSNTHTYCAPVRTADGSRCSSCQRMQREYTACEYPESGYSVQGHEV</sequence>
<accession>A0AAV4QW16</accession>
<evidence type="ECO:0000313" key="1">
    <source>
        <dbReference type="EMBL" id="GIY12474.1"/>
    </source>
</evidence>
<dbReference type="Proteomes" id="UP001054837">
    <property type="component" value="Unassembled WGS sequence"/>
</dbReference>
<dbReference type="EMBL" id="BPLQ01005055">
    <property type="protein sequence ID" value="GIY12474.1"/>
    <property type="molecule type" value="Genomic_DNA"/>
</dbReference>
<protein>
    <submittedName>
        <fullName evidence="1">Uncharacterized protein</fullName>
    </submittedName>
</protein>
<dbReference type="AlphaFoldDB" id="A0AAV4QW16"/>
<organism evidence="1 2">
    <name type="scientific">Caerostris darwini</name>
    <dbReference type="NCBI Taxonomy" id="1538125"/>
    <lineage>
        <taxon>Eukaryota</taxon>
        <taxon>Metazoa</taxon>
        <taxon>Ecdysozoa</taxon>
        <taxon>Arthropoda</taxon>
        <taxon>Chelicerata</taxon>
        <taxon>Arachnida</taxon>
        <taxon>Araneae</taxon>
        <taxon>Araneomorphae</taxon>
        <taxon>Entelegynae</taxon>
        <taxon>Araneoidea</taxon>
        <taxon>Araneidae</taxon>
        <taxon>Caerostris</taxon>
    </lineage>
</organism>
<keyword evidence="2" id="KW-1185">Reference proteome</keyword>
<gene>
    <name evidence="1" type="ORF">CDAR_528011</name>
</gene>